<evidence type="ECO:0000256" key="1">
    <source>
        <dbReference type="SAM" id="SignalP"/>
    </source>
</evidence>
<dbReference type="Proteomes" id="UP000281985">
    <property type="component" value="Unassembled WGS sequence"/>
</dbReference>
<keyword evidence="3" id="KW-1185">Reference proteome</keyword>
<proteinExistence type="predicted"/>
<gene>
    <name evidence="2" type="ORF">EAX61_16070</name>
</gene>
<reference evidence="2 3" key="1">
    <citation type="submission" date="2018-10" db="EMBL/GenBank/DDBJ databases">
        <title>Dokdonia luteus sp. nov., isolated from sea water.</title>
        <authorList>
            <person name="Zhou L.Y."/>
            <person name="Du Z.J."/>
        </authorList>
    </citation>
    <scope>NUCLEOTIDE SEQUENCE [LARGE SCALE GENOMIC DNA]</scope>
    <source>
        <strain evidence="2 3">SH27</strain>
    </source>
</reference>
<sequence>MKILLKALVLGCFLLVTTSSYSQSEGNNPKPINLLSKNIQGSAVIEYSFPIETNFTVEILDKNQKIVKSFEEVALIEATKKYDLSFLLKGKYNLKFKSGNTILHEQQIEKL</sequence>
<organism evidence="2 3">
    <name type="scientific">Dokdonia sinensis</name>
    <dbReference type="NCBI Taxonomy" id="2479847"/>
    <lineage>
        <taxon>Bacteria</taxon>
        <taxon>Pseudomonadati</taxon>
        <taxon>Bacteroidota</taxon>
        <taxon>Flavobacteriia</taxon>
        <taxon>Flavobacteriales</taxon>
        <taxon>Flavobacteriaceae</taxon>
        <taxon>Dokdonia</taxon>
    </lineage>
</organism>
<evidence type="ECO:0000313" key="2">
    <source>
        <dbReference type="EMBL" id="RMB56067.1"/>
    </source>
</evidence>
<feature type="chain" id="PRO_5018051561" evidence="1">
    <location>
        <begin position="23"/>
        <end position="111"/>
    </location>
</feature>
<dbReference type="RefSeq" id="WP_121918734.1">
    <property type="nucleotide sequence ID" value="NZ_REFV01000025.1"/>
</dbReference>
<evidence type="ECO:0000313" key="3">
    <source>
        <dbReference type="Proteomes" id="UP000281985"/>
    </source>
</evidence>
<protein>
    <submittedName>
        <fullName evidence="2">Uncharacterized protein</fullName>
    </submittedName>
</protein>
<comment type="caution">
    <text evidence="2">The sequence shown here is derived from an EMBL/GenBank/DDBJ whole genome shotgun (WGS) entry which is preliminary data.</text>
</comment>
<feature type="signal peptide" evidence="1">
    <location>
        <begin position="1"/>
        <end position="22"/>
    </location>
</feature>
<keyword evidence="1" id="KW-0732">Signal</keyword>
<dbReference type="EMBL" id="REFV01000025">
    <property type="protein sequence ID" value="RMB56067.1"/>
    <property type="molecule type" value="Genomic_DNA"/>
</dbReference>
<accession>A0A3M0FVT9</accession>
<dbReference type="AlphaFoldDB" id="A0A3M0FVT9"/>
<name>A0A3M0FVT9_9FLAO</name>